<dbReference type="RefSeq" id="XP_002115879.1">
    <property type="nucleotide sequence ID" value="XM_002115843.1"/>
</dbReference>
<dbReference type="EMBL" id="DS985252">
    <property type="protein sequence ID" value="EDV21731.1"/>
    <property type="molecule type" value="Genomic_DNA"/>
</dbReference>
<reference evidence="2 3" key="1">
    <citation type="journal article" date="2008" name="Nature">
        <title>The Trichoplax genome and the nature of placozoans.</title>
        <authorList>
            <person name="Srivastava M."/>
            <person name="Begovic E."/>
            <person name="Chapman J."/>
            <person name="Putnam N.H."/>
            <person name="Hellsten U."/>
            <person name="Kawashima T."/>
            <person name="Kuo A."/>
            <person name="Mitros T."/>
            <person name="Salamov A."/>
            <person name="Carpenter M.L."/>
            <person name="Signorovitch A.Y."/>
            <person name="Moreno M.A."/>
            <person name="Kamm K."/>
            <person name="Grimwood J."/>
            <person name="Schmutz J."/>
            <person name="Shapiro H."/>
            <person name="Grigoriev I.V."/>
            <person name="Buss L.W."/>
            <person name="Schierwater B."/>
            <person name="Dellaporta S.L."/>
            <person name="Rokhsar D.S."/>
        </authorList>
    </citation>
    <scope>NUCLEOTIDE SEQUENCE [LARGE SCALE GENOMIC DNA]</scope>
    <source>
        <strain evidence="2 3">Grell-BS-1999</strain>
    </source>
</reference>
<dbReference type="InParanoid" id="B3S6C3"/>
<evidence type="ECO:0000313" key="3">
    <source>
        <dbReference type="Proteomes" id="UP000009022"/>
    </source>
</evidence>
<dbReference type="PhylomeDB" id="B3S6C3"/>
<gene>
    <name evidence="2" type="ORF">TRIADDRAFT_64214</name>
</gene>
<organism evidence="2 3">
    <name type="scientific">Trichoplax adhaerens</name>
    <name type="common">Trichoplax reptans</name>
    <dbReference type="NCBI Taxonomy" id="10228"/>
    <lineage>
        <taxon>Eukaryota</taxon>
        <taxon>Metazoa</taxon>
        <taxon>Placozoa</taxon>
        <taxon>Uniplacotomia</taxon>
        <taxon>Trichoplacea</taxon>
        <taxon>Trichoplacidae</taxon>
        <taxon>Trichoplax</taxon>
    </lineage>
</organism>
<evidence type="ECO:0000256" key="1">
    <source>
        <dbReference type="SAM" id="SignalP"/>
    </source>
</evidence>
<evidence type="ECO:0000313" key="2">
    <source>
        <dbReference type="EMBL" id="EDV21731.1"/>
    </source>
</evidence>
<sequence length="202" mass="23892">MAKFLNILIAISLICVLVDCRHIEEQRDVVESLKAKVGFLRDLSDNVARAKKSFHFVENKKRLEAKKSFHFVENKKRLEGVLVDVPWNKRKQGVLVDVPWNKRKQGGLVDIPWNKREQGALIDIPWNKREQGALLDIPWNKRQQGALLDIPWNKRRQGVLVDVPWNKRQEDSHPYIWNKKHDEELDALLKTRRQAKRNERRD</sequence>
<protein>
    <submittedName>
        <fullName evidence="2">Expressed protein</fullName>
    </submittedName>
</protein>
<name>B3S6C3_TRIAD</name>
<accession>B3S6C3</accession>
<keyword evidence="1" id="KW-0732">Signal</keyword>
<proteinExistence type="predicted"/>
<dbReference type="HOGENOM" id="CLU_1356226_0_0_1"/>
<dbReference type="Proteomes" id="UP000009022">
    <property type="component" value="Unassembled WGS sequence"/>
</dbReference>
<dbReference type="CTD" id="6756960"/>
<keyword evidence="3" id="KW-1185">Reference proteome</keyword>
<dbReference type="AlphaFoldDB" id="B3S6C3"/>
<feature type="signal peptide" evidence="1">
    <location>
        <begin position="1"/>
        <end position="20"/>
    </location>
</feature>
<dbReference type="KEGG" id="tad:TRIADDRAFT_64214"/>
<dbReference type="GeneID" id="6756960"/>
<feature type="chain" id="PRO_5002798478" evidence="1">
    <location>
        <begin position="21"/>
        <end position="202"/>
    </location>
</feature>